<name>A0A1R3L2D0_9ROSI</name>
<dbReference type="Proteomes" id="UP000187203">
    <property type="component" value="Unassembled WGS sequence"/>
</dbReference>
<protein>
    <submittedName>
        <fullName evidence="1">Uncharacterized protein</fullName>
    </submittedName>
</protein>
<reference evidence="2" key="1">
    <citation type="submission" date="2013-09" db="EMBL/GenBank/DDBJ databases">
        <title>Corchorus olitorius genome sequencing.</title>
        <authorList>
            <person name="Alam M."/>
            <person name="Haque M.S."/>
            <person name="Islam M.S."/>
            <person name="Emdad E.M."/>
            <person name="Islam M.M."/>
            <person name="Ahmed B."/>
            <person name="Halim A."/>
            <person name="Hossen Q.M.M."/>
            <person name="Hossain M.Z."/>
            <person name="Ahmed R."/>
            <person name="Khan M.M."/>
            <person name="Islam R."/>
            <person name="Rashid M.M."/>
            <person name="Khan S.A."/>
            <person name="Rahman M.S."/>
            <person name="Alam M."/>
            <person name="Yahiya A.S."/>
            <person name="Khan M.S."/>
            <person name="Azam M.S."/>
            <person name="Haque T."/>
            <person name="Lashkar M.Z.H."/>
            <person name="Akhand A.I."/>
            <person name="Morshed G."/>
            <person name="Roy S."/>
            <person name="Uddin K.S."/>
            <person name="Rabeya T."/>
            <person name="Hossain A.S."/>
            <person name="Chowdhury A."/>
            <person name="Snigdha A.R."/>
            <person name="Mortoza M.S."/>
            <person name="Matin S.A."/>
            <person name="Hoque S.M.E."/>
            <person name="Islam M.K."/>
            <person name="Roy D.K."/>
            <person name="Haider R."/>
            <person name="Moosa M.M."/>
            <person name="Elias S.M."/>
            <person name="Hasan A.M."/>
            <person name="Jahan S."/>
            <person name="Shafiuddin M."/>
            <person name="Mahmood N."/>
            <person name="Shommy N.S."/>
        </authorList>
    </citation>
    <scope>NUCLEOTIDE SEQUENCE [LARGE SCALE GENOMIC DNA]</scope>
    <source>
        <strain evidence="2">cv. O-4</strain>
    </source>
</reference>
<dbReference type="AlphaFoldDB" id="A0A1R3L2D0"/>
<organism evidence="1 2">
    <name type="scientific">Corchorus olitorius</name>
    <dbReference type="NCBI Taxonomy" id="93759"/>
    <lineage>
        <taxon>Eukaryota</taxon>
        <taxon>Viridiplantae</taxon>
        <taxon>Streptophyta</taxon>
        <taxon>Embryophyta</taxon>
        <taxon>Tracheophyta</taxon>
        <taxon>Spermatophyta</taxon>
        <taxon>Magnoliopsida</taxon>
        <taxon>eudicotyledons</taxon>
        <taxon>Gunneridae</taxon>
        <taxon>Pentapetalae</taxon>
        <taxon>rosids</taxon>
        <taxon>malvids</taxon>
        <taxon>Malvales</taxon>
        <taxon>Malvaceae</taxon>
        <taxon>Grewioideae</taxon>
        <taxon>Apeibeae</taxon>
        <taxon>Corchorus</taxon>
    </lineage>
</organism>
<proteinExistence type="predicted"/>
<accession>A0A1R3L2D0</accession>
<evidence type="ECO:0000313" key="2">
    <source>
        <dbReference type="Proteomes" id="UP000187203"/>
    </source>
</evidence>
<evidence type="ECO:0000313" key="1">
    <source>
        <dbReference type="EMBL" id="OMP13491.1"/>
    </source>
</evidence>
<gene>
    <name evidence="1" type="ORF">COLO4_01570</name>
</gene>
<comment type="caution">
    <text evidence="1">The sequence shown here is derived from an EMBL/GenBank/DDBJ whole genome shotgun (WGS) entry which is preliminary data.</text>
</comment>
<sequence>MAGSVRQSPAPFVTKSGILLCQKRSCTVLNSPIALWSISSLTFKKRVKIQLRANLK</sequence>
<keyword evidence="2" id="KW-1185">Reference proteome</keyword>
<dbReference type="EMBL" id="AWUE01004115">
    <property type="protein sequence ID" value="OMP13491.1"/>
    <property type="molecule type" value="Genomic_DNA"/>
</dbReference>